<evidence type="ECO:0000313" key="11">
    <source>
        <dbReference type="Proteomes" id="UP001054902"/>
    </source>
</evidence>
<gene>
    <name evidence="10" type="ORF">CTEN210_14115</name>
</gene>
<dbReference type="Proteomes" id="UP001054902">
    <property type="component" value="Unassembled WGS sequence"/>
</dbReference>
<evidence type="ECO:0000256" key="1">
    <source>
        <dbReference type="ARBA" id="ARBA00007664"/>
    </source>
</evidence>
<dbReference type="InterPro" id="IPR009003">
    <property type="entry name" value="Peptidase_S1_PA"/>
</dbReference>
<name>A0AAD3D4K0_9STRA</name>
<reference evidence="10 11" key="1">
    <citation type="journal article" date="2021" name="Sci. Rep.">
        <title>The genome of the diatom Chaetoceros tenuissimus carries an ancient integrated fragment of an extant virus.</title>
        <authorList>
            <person name="Hongo Y."/>
            <person name="Kimura K."/>
            <person name="Takaki Y."/>
            <person name="Yoshida Y."/>
            <person name="Baba S."/>
            <person name="Kobayashi G."/>
            <person name="Nagasaki K."/>
            <person name="Hano T."/>
            <person name="Tomaru Y."/>
        </authorList>
    </citation>
    <scope>NUCLEOTIDE SEQUENCE [LARGE SCALE GENOMIC DNA]</scope>
    <source>
        <strain evidence="10 11">NIES-3715</strain>
    </source>
</reference>
<keyword evidence="11" id="KW-1185">Reference proteome</keyword>
<dbReference type="PROSITE" id="PS00134">
    <property type="entry name" value="TRYPSIN_HIS"/>
    <property type="match status" value="1"/>
</dbReference>
<evidence type="ECO:0000256" key="6">
    <source>
        <dbReference type="ARBA" id="ARBA00023157"/>
    </source>
</evidence>
<dbReference type="InterPro" id="IPR018114">
    <property type="entry name" value="TRYPSIN_HIS"/>
</dbReference>
<protein>
    <recommendedName>
        <fullName evidence="9">Peptidase S1 domain-containing protein</fullName>
    </recommendedName>
</protein>
<comment type="similarity">
    <text evidence="1">Belongs to the peptidase S1 family.</text>
</comment>
<dbReference type="PROSITE" id="PS50240">
    <property type="entry name" value="TRYPSIN_DOM"/>
    <property type="match status" value="1"/>
</dbReference>
<sequence length="496" mass="55691">MKRLMKLSLLLLIDVLFSSKVHVHAEIFTNSIEENEHMNIARSHEYATPIIGGEFAPFGEYKWFAKTIDADYNNVWMGCGGMLISPQYILTAAHCEGSIGHEWEVNAKCHGSYSEDNGNCDQPREIRTVSKVIIHPKFDYYYLSNDFALVKLSSPITNIRPVPLDSNKLSKTYENGKKLWVIGFGVTDVISGATSERLKHVEVKYEKNKKCERKYSDLGYEIPNSMMCAADVNKDACQGDSGGALYDKENGVLVGVVSWGEGCADPNYTGVYARVSNQYWWIKRKICNDPDKSARGDFCDDITYSPTLPTNHSPAASPIVSLSPTPLPSTDPNVCKDDPPNWIDYMGDNCQDYERYDWCEFAWQYPSKEGVTALEACCSCGGGTSQNDNECVDSKLKMSIKIKGKLKVRGCDWVRKVPEKVQQRCSIQHVRGHCAATCGGNCKRDSQCKWLITLNNVKVKQTCEWVKRKNTASRCSFKGVSDTCRQTCSSDRNIFQ</sequence>
<dbReference type="EMBL" id="BLLK01000058">
    <property type="protein sequence ID" value="GFH57639.1"/>
    <property type="molecule type" value="Genomic_DNA"/>
</dbReference>
<dbReference type="CDD" id="cd00190">
    <property type="entry name" value="Tryp_SPc"/>
    <property type="match status" value="1"/>
</dbReference>
<dbReference type="Pfam" id="PF00089">
    <property type="entry name" value="Trypsin"/>
    <property type="match status" value="1"/>
</dbReference>
<feature type="signal peptide" evidence="8">
    <location>
        <begin position="1"/>
        <end position="25"/>
    </location>
</feature>
<keyword evidence="2 7" id="KW-0645">Protease</keyword>
<comment type="caution">
    <text evidence="10">The sequence shown here is derived from an EMBL/GenBank/DDBJ whole genome shotgun (WGS) entry which is preliminary data.</text>
</comment>
<evidence type="ECO:0000256" key="8">
    <source>
        <dbReference type="SAM" id="SignalP"/>
    </source>
</evidence>
<evidence type="ECO:0000259" key="9">
    <source>
        <dbReference type="PROSITE" id="PS50240"/>
    </source>
</evidence>
<dbReference type="SUPFAM" id="SSF50494">
    <property type="entry name" value="Trypsin-like serine proteases"/>
    <property type="match status" value="1"/>
</dbReference>
<dbReference type="InterPro" id="IPR033116">
    <property type="entry name" value="TRYPSIN_SER"/>
</dbReference>
<evidence type="ECO:0000256" key="4">
    <source>
        <dbReference type="ARBA" id="ARBA00022825"/>
    </source>
</evidence>
<dbReference type="InterPro" id="IPR001254">
    <property type="entry name" value="Trypsin_dom"/>
</dbReference>
<keyword evidence="5" id="KW-0843">Virulence</keyword>
<keyword evidence="4 7" id="KW-0720">Serine protease</keyword>
<dbReference type="PANTHER" id="PTHR24276:SF91">
    <property type="entry name" value="AT26814P-RELATED"/>
    <property type="match status" value="1"/>
</dbReference>
<dbReference type="FunFam" id="2.40.10.10:FF:000036">
    <property type="entry name" value="Trypsin beta"/>
    <property type="match status" value="1"/>
</dbReference>
<evidence type="ECO:0000256" key="7">
    <source>
        <dbReference type="RuleBase" id="RU363034"/>
    </source>
</evidence>
<feature type="domain" description="Peptidase S1" evidence="9">
    <location>
        <begin position="50"/>
        <end position="287"/>
    </location>
</feature>
<keyword evidence="6" id="KW-1015">Disulfide bond</keyword>
<evidence type="ECO:0000256" key="3">
    <source>
        <dbReference type="ARBA" id="ARBA00022801"/>
    </source>
</evidence>
<evidence type="ECO:0000256" key="5">
    <source>
        <dbReference type="ARBA" id="ARBA00023026"/>
    </source>
</evidence>
<dbReference type="GO" id="GO:0004252">
    <property type="term" value="F:serine-type endopeptidase activity"/>
    <property type="evidence" value="ECO:0007669"/>
    <property type="project" value="InterPro"/>
</dbReference>
<dbReference type="Gene3D" id="2.40.10.10">
    <property type="entry name" value="Trypsin-like serine proteases"/>
    <property type="match status" value="1"/>
</dbReference>
<proteinExistence type="inferred from homology"/>
<keyword evidence="8" id="KW-0732">Signal</keyword>
<dbReference type="SMART" id="SM00020">
    <property type="entry name" value="Tryp_SPc"/>
    <property type="match status" value="1"/>
</dbReference>
<organism evidence="10 11">
    <name type="scientific">Chaetoceros tenuissimus</name>
    <dbReference type="NCBI Taxonomy" id="426638"/>
    <lineage>
        <taxon>Eukaryota</taxon>
        <taxon>Sar</taxon>
        <taxon>Stramenopiles</taxon>
        <taxon>Ochrophyta</taxon>
        <taxon>Bacillariophyta</taxon>
        <taxon>Coscinodiscophyceae</taxon>
        <taxon>Chaetocerotophycidae</taxon>
        <taxon>Chaetocerotales</taxon>
        <taxon>Chaetocerotaceae</taxon>
        <taxon>Chaetoceros</taxon>
    </lineage>
</organism>
<dbReference type="InterPro" id="IPR043504">
    <property type="entry name" value="Peptidase_S1_PA_chymotrypsin"/>
</dbReference>
<dbReference type="AlphaFoldDB" id="A0AAD3D4K0"/>
<dbReference type="GO" id="GO:0006508">
    <property type="term" value="P:proteolysis"/>
    <property type="evidence" value="ECO:0007669"/>
    <property type="project" value="UniProtKB-KW"/>
</dbReference>
<dbReference type="InterPro" id="IPR001314">
    <property type="entry name" value="Peptidase_S1A"/>
</dbReference>
<evidence type="ECO:0000313" key="10">
    <source>
        <dbReference type="EMBL" id="GFH57639.1"/>
    </source>
</evidence>
<dbReference type="PANTHER" id="PTHR24276">
    <property type="entry name" value="POLYSERASE-RELATED"/>
    <property type="match status" value="1"/>
</dbReference>
<keyword evidence="3 7" id="KW-0378">Hydrolase</keyword>
<evidence type="ECO:0000256" key="2">
    <source>
        <dbReference type="ARBA" id="ARBA00022670"/>
    </source>
</evidence>
<dbReference type="InterPro" id="IPR050430">
    <property type="entry name" value="Peptidase_S1"/>
</dbReference>
<dbReference type="PROSITE" id="PS00135">
    <property type="entry name" value="TRYPSIN_SER"/>
    <property type="match status" value="1"/>
</dbReference>
<dbReference type="PRINTS" id="PR00722">
    <property type="entry name" value="CHYMOTRYPSIN"/>
</dbReference>
<feature type="chain" id="PRO_5042013038" description="Peptidase S1 domain-containing protein" evidence="8">
    <location>
        <begin position="26"/>
        <end position="496"/>
    </location>
</feature>
<accession>A0AAD3D4K0</accession>